<dbReference type="Proteomes" id="UP000629596">
    <property type="component" value="Unassembled WGS sequence"/>
</dbReference>
<organism evidence="1 2">
    <name type="scientific">Parabacteroides acidifaciens</name>
    <dbReference type="NCBI Taxonomy" id="2290935"/>
    <lineage>
        <taxon>Bacteria</taxon>
        <taxon>Pseudomonadati</taxon>
        <taxon>Bacteroidota</taxon>
        <taxon>Bacteroidia</taxon>
        <taxon>Bacteroidales</taxon>
        <taxon>Tannerellaceae</taxon>
        <taxon>Parabacteroides</taxon>
    </lineage>
</organism>
<keyword evidence="2" id="KW-1185">Reference proteome</keyword>
<dbReference type="EMBL" id="JACRTI010000031">
    <property type="protein sequence ID" value="MBC8602585.1"/>
    <property type="molecule type" value="Genomic_DNA"/>
</dbReference>
<dbReference type="RefSeq" id="WP_147292116.1">
    <property type="nucleotide sequence ID" value="NZ_JACRTI010000031.1"/>
</dbReference>
<reference evidence="1 2" key="1">
    <citation type="submission" date="2020-08" db="EMBL/GenBank/DDBJ databases">
        <title>Genome public.</title>
        <authorList>
            <person name="Liu C."/>
            <person name="Sun Q."/>
        </authorList>
    </citation>
    <scope>NUCLEOTIDE SEQUENCE [LARGE SCALE GENOMIC DNA]</scope>
    <source>
        <strain evidence="1 2">426_9</strain>
    </source>
</reference>
<gene>
    <name evidence="1" type="ORF">H8784_12775</name>
</gene>
<proteinExistence type="predicted"/>
<sequence>MKATGDTLSMYIDIPESEISIFKYLAEKMGWKIHTSKEKEESLNMEEETKLFFENSKRSMAKHMEKYILIL</sequence>
<name>A0ABR7P2Q6_9BACT</name>
<evidence type="ECO:0000313" key="2">
    <source>
        <dbReference type="Proteomes" id="UP000629596"/>
    </source>
</evidence>
<comment type="caution">
    <text evidence="1">The sequence shown here is derived from an EMBL/GenBank/DDBJ whole genome shotgun (WGS) entry which is preliminary data.</text>
</comment>
<evidence type="ECO:0000313" key="1">
    <source>
        <dbReference type="EMBL" id="MBC8602585.1"/>
    </source>
</evidence>
<accession>A0ABR7P2Q6</accession>
<protein>
    <submittedName>
        <fullName evidence="1">Uncharacterized protein</fullName>
    </submittedName>
</protein>